<gene>
    <name evidence="2" type="ORF">QQZ08_008613</name>
</gene>
<protein>
    <submittedName>
        <fullName evidence="2">Uncharacterized protein</fullName>
    </submittedName>
</protein>
<evidence type="ECO:0000313" key="2">
    <source>
        <dbReference type="EMBL" id="KAK7424603.1"/>
    </source>
</evidence>
<proteinExistence type="predicted"/>
<reference evidence="2 3" key="1">
    <citation type="journal article" date="2025" name="Microbiol. Resour. Announc.">
        <title>Draft genome sequences for Neonectria magnoliae and Neonectria punicea, canker pathogens of Liriodendron tulipifera and Acer saccharum in West Virginia.</title>
        <authorList>
            <person name="Petronek H.M."/>
            <person name="Kasson M.T."/>
            <person name="Metheny A.M."/>
            <person name="Stauder C.M."/>
            <person name="Lovett B."/>
            <person name="Lynch S.C."/>
            <person name="Garnas J.R."/>
            <person name="Kasson L.R."/>
            <person name="Stajich J.E."/>
        </authorList>
    </citation>
    <scope>NUCLEOTIDE SEQUENCE [LARGE SCALE GENOMIC DNA]</scope>
    <source>
        <strain evidence="2 3">NRRL 64651</strain>
    </source>
</reference>
<name>A0ABR1HTQ1_9HYPO</name>
<sequence length="69" mass="7652">MAGQWKRRFSLSSPAVKASKRVMEQRDQPRHASVDSNATTTTVGEVPAVEIENHFLSPASRWTTANRLG</sequence>
<evidence type="ECO:0000313" key="3">
    <source>
        <dbReference type="Proteomes" id="UP001498421"/>
    </source>
</evidence>
<comment type="caution">
    <text evidence="2">The sequence shown here is derived from an EMBL/GenBank/DDBJ whole genome shotgun (WGS) entry which is preliminary data.</text>
</comment>
<feature type="compositionally biased region" description="Basic and acidic residues" evidence="1">
    <location>
        <begin position="21"/>
        <end position="33"/>
    </location>
</feature>
<dbReference type="Proteomes" id="UP001498421">
    <property type="component" value="Unassembled WGS sequence"/>
</dbReference>
<keyword evidence="3" id="KW-1185">Reference proteome</keyword>
<feature type="region of interest" description="Disordered" evidence="1">
    <location>
        <begin position="1"/>
        <end position="39"/>
    </location>
</feature>
<dbReference type="EMBL" id="JAZAVK010000090">
    <property type="protein sequence ID" value="KAK7424603.1"/>
    <property type="molecule type" value="Genomic_DNA"/>
</dbReference>
<organism evidence="2 3">
    <name type="scientific">Neonectria magnoliae</name>
    <dbReference type="NCBI Taxonomy" id="2732573"/>
    <lineage>
        <taxon>Eukaryota</taxon>
        <taxon>Fungi</taxon>
        <taxon>Dikarya</taxon>
        <taxon>Ascomycota</taxon>
        <taxon>Pezizomycotina</taxon>
        <taxon>Sordariomycetes</taxon>
        <taxon>Hypocreomycetidae</taxon>
        <taxon>Hypocreales</taxon>
        <taxon>Nectriaceae</taxon>
        <taxon>Neonectria</taxon>
    </lineage>
</organism>
<accession>A0ABR1HTQ1</accession>
<evidence type="ECO:0000256" key="1">
    <source>
        <dbReference type="SAM" id="MobiDB-lite"/>
    </source>
</evidence>